<sequence>MAGKEISIPDSVRSISESNRFGSDIRLSSSGHDDALKALDGSEAVTLTPEKERKLLWKIDLHLIPIFSLLYGLQFLDKTTISYAAVMDIIQDTNLKGDNFNWLGILFPLFTAIFEVNWRHLMQKLPLAKFTAFNIVVWGGVLMLHAACSNFAGLTTVRFLLGIFEASISPAFLLFMSHWWRVREQAFRTSIWFCGNGVAQIVGSVCSYAMVLGIEKHGYTALGGWQLLFLSTGGLTVISGILFLFLVPDSPASAWFLNREERVMAIERLRGNNQGVGSKKFKKQQFFEAFRDPQTYYIAIWVITSTIPNGFLTNFKNLILKGFGLSAEKSLLYGAPSGAVQVVSCLIFGWLANKYQNRMAFATVAMFISLIGFALAVALPRSNLKGNLAAYYIISAAPAAFILLVSCISSNVAGYTKKTTVSAIVFIAYCAGNLIGPHTVDLKDGPMYVKAKTISLIAWCISGAILIALRFHYTSSNAARDKKMRELGDRYRHKVDQEFMDLTDMECAPPIPPAKIMEHKADNFSCRNLEFRYAY</sequence>
<dbReference type="Gene3D" id="1.20.1250.20">
    <property type="entry name" value="MFS general substrate transporter like domains"/>
    <property type="match status" value="2"/>
</dbReference>
<dbReference type="PANTHER" id="PTHR43791:SF1">
    <property type="entry name" value="ALLANTOATE PERMEASE"/>
    <property type="match status" value="1"/>
</dbReference>
<keyword evidence="2" id="KW-0813">Transport</keyword>
<reference evidence="9 10" key="1">
    <citation type="journal article" date="2010" name="Nature">
        <title>Perigord black truffle genome uncovers evolutionary origins and mechanisms of symbiosis.</title>
        <authorList>
            <person name="Martin F."/>
            <person name="Kohler A."/>
            <person name="Murat C."/>
            <person name="Balestrini R."/>
            <person name="Coutinho P.M."/>
            <person name="Jaillon O."/>
            <person name="Montanini B."/>
            <person name="Morin E."/>
            <person name="Noel B."/>
            <person name="Percudani R."/>
            <person name="Porcel B."/>
            <person name="Rubini A."/>
            <person name="Amicucci A."/>
            <person name="Amselem J."/>
            <person name="Anthouard V."/>
            <person name="Arcioni S."/>
            <person name="Artiguenave F."/>
            <person name="Aury J.M."/>
            <person name="Ballario P."/>
            <person name="Bolchi A."/>
            <person name="Brenna A."/>
            <person name="Brun A."/>
            <person name="Buee M."/>
            <person name="Cantarel B."/>
            <person name="Chevalier G."/>
            <person name="Couloux A."/>
            <person name="Da Silva C."/>
            <person name="Denoeud F."/>
            <person name="Duplessis S."/>
            <person name="Ghignone S."/>
            <person name="Hilselberger B."/>
            <person name="Iotti M."/>
            <person name="Marcais B."/>
            <person name="Mello A."/>
            <person name="Miranda M."/>
            <person name="Pacioni G."/>
            <person name="Quesneville H."/>
            <person name="Riccioni C."/>
            <person name="Ruotolo R."/>
            <person name="Splivallo R."/>
            <person name="Stocchi V."/>
            <person name="Tisserant E."/>
            <person name="Viscomi A.R."/>
            <person name="Zambonelli A."/>
            <person name="Zampieri E."/>
            <person name="Henrissat B."/>
            <person name="Lebrun M.H."/>
            <person name="Paolocci F."/>
            <person name="Bonfante P."/>
            <person name="Ottonello S."/>
            <person name="Wincker P."/>
        </authorList>
    </citation>
    <scope>NUCLEOTIDE SEQUENCE [LARGE SCALE GENOMIC DNA]</scope>
    <source>
        <strain evidence="9 10">Mel28</strain>
    </source>
</reference>
<dbReference type="PROSITE" id="PS50850">
    <property type="entry name" value="MFS"/>
    <property type="match status" value="1"/>
</dbReference>
<gene>
    <name evidence="9" type="ORF">GSTUM_00009218001</name>
</gene>
<comment type="similarity">
    <text evidence="6">Belongs to the major facilitator superfamily. Allantoate permease family.</text>
</comment>
<evidence type="ECO:0000256" key="2">
    <source>
        <dbReference type="ARBA" id="ARBA00022448"/>
    </source>
</evidence>
<evidence type="ECO:0000259" key="8">
    <source>
        <dbReference type="PROSITE" id="PS50850"/>
    </source>
</evidence>
<dbReference type="FunFam" id="1.20.1250.20:FF:000064">
    <property type="entry name" value="MFS allantoate transporter"/>
    <property type="match status" value="1"/>
</dbReference>
<dbReference type="OMA" id="CMFPLMC"/>
<feature type="transmembrane region" description="Helical" evidence="7">
    <location>
        <begin position="389"/>
        <end position="408"/>
    </location>
</feature>
<dbReference type="GO" id="GO:0022857">
    <property type="term" value="F:transmembrane transporter activity"/>
    <property type="evidence" value="ECO:0007669"/>
    <property type="project" value="InterPro"/>
</dbReference>
<dbReference type="Proteomes" id="UP000006911">
    <property type="component" value="Unassembled WGS sequence"/>
</dbReference>
<evidence type="ECO:0000256" key="7">
    <source>
        <dbReference type="SAM" id="Phobius"/>
    </source>
</evidence>
<evidence type="ECO:0000313" key="10">
    <source>
        <dbReference type="Proteomes" id="UP000006911"/>
    </source>
</evidence>
<dbReference type="SUPFAM" id="SSF103473">
    <property type="entry name" value="MFS general substrate transporter"/>
    <property type="match status" value="1"/>
</dbReference>
<keyword evidence="4 7" id="KW-1133">Transmembrane helix</keyword>
<feature type="transmembrane region" description="Helical" evidence="7">
    <location>
        <begin position="191"/>
        <end position="214"/>
    </location>
</feature>
<dbReference type="PANTHER" id="PTHR43791">
    <property type="entry name" value="PERMEASE-RELATED"/>
    <property type="match status" value="1"/>
</dbReference>
<dbReference type="InterPro" id="IPR020846">
    <property type="entry name" value="MFS_dom"/>
</dbReference>
<dbReference type="InterPro" id="IPR036259">
    <property type="entry name" value="MFS_trans_sf"/>
</dbReference>
<keyword evidence="5 7" id="KW-0472">Membrane</keyword>
<evidence type="ECO:0000313" key="9">
    <source>
        <dbReference type="EMBL" id="CAZ84799.1"/>
    </source>
</evidence>
<dbReference type="EMBL" id="FN430334">
    <property type="protein sequence ID" value="CAZ84799.1"/>
    <property type="molecule type" value="Genomic_DNA"/>
</dbReference>
<dbReference type="GO" id="GO:0016020">
    <property type="term" value="C:membrane"/>
    <property type="evidence" value="ECO:0007669"/>
    <property type="project" value="UniProtKB-SubCell"/>
</dbReference>
<dbReference type="AlphaFoldDB" id="D5GJV6"/>
<dbReference type="eggNOG" id="KOG2533">
    <property type="taxonomic scope" value="Eukaryota"/>
</dbReference>
<feature type="transmembrane region" description="Helical" evidence="7">
    <location>
        <begin position="295"/>
        <end position="312"/>
    </location>
</feature>
<dbReference type="Pfam" id="PF07690">
    <property type="entry name" value="MFS_1"/>
    <property type="match status" value="1"/>
</dbReference>
<feature type="transmembrane region" description="Helical" evidence="7">
    <location>
        <begin position="100"/>
        <end position="118"/>
    </location>
</feature>
<protein>
    <submittedName>
        <fullName evidence="9">(Perigord truffle) hypothetical protein</fullName>
    </submittedName>
</protein>
<evidence type="ECO:0000256" key="6">
    <source>
        <dbReference type="ARBA" id="ARBA00037968"/>
    </source>
</evidence>
<feature type="domain" description="Major facilitator superfamily (MFS) profile" evidence="8">
    <location>
        <begin position="63"/>
        <end position="480"/>
    </location>
</feature>
<dbReference type="InterPro" id="IPR011701">
    <property type="entry name" value="MFS"/>
</dbReference>
<evidence type="ECO:0000256" key="1">
    <source>
        <dbReference type="ARBA" id="ARBA00004141"/>
    </source>
</evidence>
<dbReference type="FunCoup" id="D5GJV6">
    <property type="interactions" value="125"/>
</dbReference>
<keyword evidence="3 7" id="KW-0812">Transmembrane</keyword>
<keyword evidence="10" id="KW-1185">Reference proteome</keyword>
<name>D5GJV6_TUBMM</name>
<feature type="transmembrane region" description="Helical" evidence="7">
    <location>
        <begin position="226"/>
        <end position="247"/>
    </location>
</feature>
<feature type="transmembrane region" description="Helical" evidence="7">
    <location>
        <begin position="332"/>
        <end position="352"/>
    </location>
</feature>
<dbReference type="InParanoid" id="D5GJV6"/>
<feature type="transmembrane region" description="Helical" evidence="7">
    <location>
        <begin position="420"/>
        <end position="436"/>
    </location>
</feature>
<evidence type="ECO:0000256" key="4">
    <source>
        <dbReference type="ARBA" id="ARBA00022989"/>
    </source>
</evidence>
<feature type="transmembrane region" description="Helical" evidence="7">
    <location>
        <begin position="359"/>
        <end position="377"/>
    </location>
</feature>
<comment type="subcellular location">
    <subcellularLocation>
        <location evidence="1">Membrane</location>
        <topology evidence="1">Multi-pass membrane protein</topology>
    </subcellularLocation>
</comment>
<evidence type="ECO:0000256" key="3">
    <source>
        <dbReference type="ARBA" id="ARBA00022692"/>
    </source>
</evidence>
<proteinExistence type="inferred from homology"/>
<feature type="transmembrane region" description="Helical" evidence="7">
    <location>
        <begin position="130"/>
        <end position="153"/>
    </location>
</feature>
<feature type="transmembrane region" description="Helical" evidence="7">
    <location>
        <begin position="456"/>
        <end position="473"/>
    </location>
</feature>
<dbReference type="RefSeq" id="XP_002840608.1">
    <property type="nucleotide sequence ID" value="XM_002840562.1"/>
</dbReference>
<dbReference type="KEGG" id="tml:GSTUM_00009218001"/>
<accession>D5GJV6</accession>
<dbReference type="HOGENOM" id="CLU_001265_0_5_1"/>
<organism evidence="9 10">
    <name type="scientific">Tuber melanosporum (strain Mel28)</name>
    <name type="common">Perigord black truffle</name>
    <dbReference type="NCBI Taxonomy" id="656061"/>
    <lineage>
        <taxon>Eukaryota</taxon>
        <taxon>Fungi</taxon>
        <taxon>Dikarya</taxon>
        <taxon>Ascomycota</taxon>
        <taxon>Pezizomycotina</taxon>
        <taxon>Pezizomycetes</taxon>
        <taxon>Pezizales</taxon>
        <taxon>Tuberaceae</taxon>
        <taxon>Tuber</taxon>
    </lineage>
</organism>
<dbReference type="GeneID" id="9186835"/>
<evidence type="ECO:0000256" key="5">
    <source>
        <dbReference type="ARBA" id="ARBA00023136"/>
    </source>
</evidence>
<feature type="transmembrane region" description="Helical" evidence="7">
    <location>
        <begin position="159"/>
        <end position="179"/>
    </location>
</feature>